<dbReference type="GO" id="GO:0007155">
    <property type="term" value="P:cell adhesion"/>
    <property type="evidence" value="ECO:0007669"/>
    <property type="project" value="InterPro"/>
</dbReference>
<dbReference type="PRINTS" id="PR00690">
    <property type="entry name" value="ADHESNFAMILY"/>
</dbReference>
<dbReference type="Pfam" id="PF01297">
    <property type="entry name" value="ZnuA"/>
    <property type="match status" value="1"/>
</dbReference>
<evidence type="ECO:0000256" key="4">
    <source>
        <dbReference type="RuleBase" id="RU003512"/>
    </source>
</evidence>
<feature type="chain" id="PRO_5039317827" evidence="6">
    <location>
        <begin position="22"/>
        <end position="322"/>
    </location>
</feature>
<keyword evidence="2 4" id="KW-0813">Transport</keyword>
<dbReference type="InterPro" id="IPR006129">
    <property type="entry name" value="AdhesinB"/>
</dbReference>
<dbReference type="InterPro" id="IPR006127">
    <property type="entry name" value="ZnuA-like"/>
</dbReference>
<sequence length="322" mass="35177">MKQKKSMKWALSLLGTTALLAGCGAVGNTTESTESDKLQVVTTFYPMYDFTKQVAQDDADVSLLLEAGMEVHSFEPSSQMIAEIEDADVFIYNSPEMETWVPDVLASIDTSDMVVIRASEAITLLEYEGDAHEHDHESEEEDAETGHTHTVDPHVWLDPVLAQTEVTTIAEGLAEADADHAEDYLENAEIYNGKLNELDEAYRAAFDGAENRTFVTQHAAFAYLAARYDLVQMSVTGLNAESEPSAAALATLSDYVKANNISHIYFENNASSQTAETLAEEVGVELAVLSPIEGITEEDQESGSDYISAMLENLEALKKSIN</sequence>
<feature type="region of interest" description="Disordered" evidence="5">
    <location>
        <begin position="130"/>
        <end position="152"/>
    </location>
</feature>
<keyword evidence="3 6" id="KW-0732">Signal</keyword>
<protein>
    <submittedName>
        <fullName evidence="7">Adhesion lipoprotein</fullName>
    </submittedName>
</protein>
<dbReference type="GO" id="GO:0046872">
    <property type="term" value="F:metal ion binding"/>
    <property type="evidence" value="ECO:0007669"/>
    <property type="project" value="InterPro"/>
</dbReference>
<feature type="signal peptide" evidence="6">
    <location>
        <begin position="1"/>
        <end position="21"/>
    </location>
</feature>
<evidence type="ECO:0000256" key="6">
    <source>
        <dbReference type="SAM" id="SignalP"/>
    </source>
</evidence>
<gene>
    <name evidence="7" type="ORF">TPAS_3043</name>
</gene>
<dbReference type="PROSITE" id="PS51257">
    <property type="entry name" value="PROKAR_LIPOPROTEIN"/>
    <property type="match status" value="1"/>
</dbReference>
<keyword evidence="7" id="KW-0449">Lipoprotein</keyword>
<proteinExistence type="inferred from homology"/>
<dbReference type="STRING" id="43064.SAMN04488086_13112"/>
<comment type="similarity">
    <text evidence="1 4">Belongs to the bacterial solute-binding protein 9 family.</text>
</comment>
<dbReference type="PANTHER" id="PTHR42953">
    <property type="entry name" value="HIGH-AFFINITY ZINC UPTAKE SYSTEM PROTEIN ZNUA-RELATED"/>
    <property type="match status" value="1"/>
</dbReference>
<dbReference type="Proteomes" id="UP000195985">
    <property type="component" value="Unassembled WGS sequence"/>
</dbReference>
<accession>A0A1W1IK18</accession>
<dbReference type="InterPro" id="IPR006128">
    <property type="entry name" value="Lipoprotein_PsaA-like"/>
</dbReference>
<dbReference type="InterPro" id="IPR050492">
    <property type="entry name" value="Bact_metal-bind_prot9"/>
</dbReference>
<dbReference type="GO" id="GO:0030001">
    <property type="term" value="P:metal ion transport"/>
    <property type="evidence" value="ECO:0007669"/>
    <property type="project" value="InterPro"/>
</dbReference>
<evidence type="ECO:0000256" key="3">
    <source>
        <dbReference type="ARBA" id="ARBA00022729"/>
    </source>
</evidence>
<evidence type="ECO:0000313" key="8">
    <source>
        <dbReference type="Proteomes" id="UP000195985"/>
    </source>
</evidence>
<evidence type="ECO:0000313" key="7">
    <source>
        <dbReference type="EMBL" id="SLM53315.1"/>
    </source>
</evidence>
<evidence type="ECO:0000256" key="2">
    <source>
        <dbReference type="ARBA" id="ARBA00022448"/>
    </source>
</evidence>
<dbReference type="SUPFAM" id="SSF53807">
    <property type="entry name" value="Helical backbone' metal receptor"/>
    <property type="match status" value="1"/>
</dbReference>
<dbReference type="PRINTS" id="PR00691">
    <property type="entry name" value="ADHESINB"/>
</dbReference>
<evidence type="ECO:0000256" key="5">
    <source>
        <dbReference type="SAM" id="MobiDB-lite"/>
    </source>
</evidence>
<dbReference type="CDD" id="cd01017">
    <property type="entry name" value="AdcA"/>
    <property type="match status" value="1"/>
</dbReference>
<evidence type="ECO:0000256" key="1">
    <source>
        <dbReference type="ARBA" id="ARBA00011028"/>
    </source>
</evidence>
<dbReference type="EMBL" id="FWEY01000017">
    <property type="protein sequence ID" value="SLM53315.1"/>
    <property type="molecule type" value="Genomic_DNA"/>
</dbReference>
<dbReference type="AlphaFoldDB" id="A0A1W1IK18"/>
<name>A0A1W1IK18_9LACT</name>
<reference evidence="8" key="1">
    <citation type="submission" date="2016-04" db="EMBL/GenBank/DDBJ databases">
        <authorList>
            <person name="Strepis N."/>
        </authorList>
    </citation>
    <scope>NUCLEOTIDE SEQUENCE [LARGE SCALE GENOMIC DNA]</scope>
</reference>
<keyword evidence="8" id="KW-1185">Reference proteome</keyword>
<dbReference type="Gene3D" id="3.40.50.1980">
    <property type="entry name" value="Nitrogenase molybdenum iron protein domain"/>
    <property type="match status" value="2"/>
</dbReference>
<organism evidence="7 8">
    <name type="scientific">Trichococcus pasteurii</name>
    <dbReference type="NCBI Taxonomy" id="43064"/>
    <lineage>
        <taxon>Bacteria</taxon>
        <taxon>Bacillati</taxon>
        <taxon>Bacillota</taxon>
        <taxon>Bacilli</taxon>
        <taxon>Lactobacillales</taxon>
        <taxon>Carnobacteriaceae</taxon>
        <taxon>Trichococcus</taxon>
    </lineage>
</organism>
<dbReference type="PANTHER" id="PTHR42953:SF3">
    <property type="entry name" value="HIGH-AFFINITY ZINC UPTAKE SYSTEM PROTEIN ZNUA"/>
    <property type="match status" value="1"/>
</dbReference>